<feature type="transmembrane region" description="Helical" evidence="7">
    <location>
        <begin position="179"/>
        <end position="199"/>
    </location>
</feature>
<dbReference type="AlphaFoldDB" id="A0A3R9Q9C0"/>
<comment type="caution">
    <text evidence="8">The sequence shown here is derived from an EMBL/GenBank/DDBJ whole genome shotgun (WGS) entry which is preliminary data.</text>
</comment>
<evidence type="ECO:0000256" key="1">
    <source>
        <dbReference type="ARBA" id="ARBA00004651"/>
    </source>
</evidence>
<keyword evidence="6 7" id="KW-0472">Membrane</keyword>
<keyword evidence="5 7" id="KW-1133">Transmembrane helix</keyword>
<dbReference type="PANTHER" id="PTHR30106:SF1">
    <property type="entry name" value="UPF0324 MEMBRANE PROTEIN FN0533"/>
    <property type="match status" value="1"/>
</dbReference>
<keyword evidence="4 7" id="KW-0812">Transmembrane</keyword>
<feature type="transmembrane region" description="Helical" evidence="7">
    <location>
        <begin position="93"/>
        <end position="110"/>
    </location>
</feature>
<proteinExistence type="inferred from homology"/>
<dbReference type="OrthoDB" id="9766798at2"/>
<evidence type="ECO:0000256" key="7">
    <source>
        <dbReference type="SAM" id="Phobius"/>
    </source>
</evidence>
<dbReference type="RefSeq" id="WP_125484996.1">
    <property type="nucleotide sequence ID" value="NZ_RSDW01000001.1"/>
</dbReference>
<comment type="subcellular location">
    <subcellularLocation>
        <location evidence="1">Cell membrane</location>
        <topology evidence="1">Multi-pass membrane protein</topology>
    </subcellularLocation>
</comment>
<feature type="transmembrane region" description="Helical" evidence="7">
    <location>
        <begin position="65"/>
        <end position="86"/>
    </location>
</feature>
<gene>
    <name evidence="8" type="ORF">EDE15_1896</name>
</gene>
<organism evidence="8 9">
    <name type="scientific">Edaphobacter aggregans</name>
    <dbReference type="NCBI Taxonomy" id="570835"/>
    <lineage>
        <taxon>Bacteria</taxon>
        <taxon>Pseudomonadati</taxon>
        <taxon>Acidobacteriota</taxon>
        <taxon>Terriglobia</taxon>
        <taxon>Terriglobales</taxon>
        <taxon>Acidobacteriaceae</taxon>
        <taxon>Edaphobacter</taxon>
    </lineage>
</organism>
<evidence type="ECO:0000256" key="5">
    <source>
        <dbReference type="ARBA" id="ARBA00022989"/>
    </source>
</evidence>
<protein>
    <submittedName>
        <fullName evidence="8">Putative integral membrane protein (TIGR00698 family)</fullName>
    </submittedName>
</protein>
<accession>A0A3R9Q9C0</accession>
<dbReference type="Proteomes" id="UP000269669">
    <property type="component" value="Unassembled WGS sequence"/>
</dbReference>
<feature type="transmembrane region" description="Helical" evidence="7">
    <location>
        <begin position="326"/>
        <end position="344"/>
    </location>
</feature>
<feature type="transmembrane region" description="Helical" evidence="7">
    <location>
        <begin position="289"/>
        <end position="306"/>
    </location>
</feature>
<dbReference type="InterPro" id="IPR018383">
    <property type="entry name" value="UPF0324_pro"/>
</dbReference>
<evidence type="ECO:0000313" key="8">
    <source>
        <dbReference type="EMBL" id="RSL16384.1"/>
    </source>
</evidence>
<dbReference type="GO" id="GO:0005886">
    <property type="term" value="C:plasma membrane"/>
    <property type="evidence" value="ECO:0007669"/>
    <property type="project" value="UniProtKB-SubCell"/>
</dbReference>
<evidence type="ECO:0000256" key="2">
    <source>
        <dbReference type="ARBA" id="ARBA00007977"/>
    </source>
</evidence>
<feature type="transmembrane region" description="Helical" evidence="7">
    <location>
        <begin position="23"/>
        <end position="45"/>
    </location>
</feature>
<sequence length="382" mass="40835">MATSAKVHDLRTERPARLAEERASFPSLLPGIALLFVVGYAGKFVEHFLNTYTKAHHITFPNIEYVLWAIVFGVVIANTVGVTRIFRPGVATYEFWLKAGIILLGARFILGDVLKLGGISLILVFVAITLSITFMTWLGRRFGLNPALTTLLAVGSSICGVSAIIATQGAIDADEDDSATAIAAILALGAISLFTFPLIGHTLHMSDRAYGLWAGLAVDNTAEATAAGALFSDAAGKYAVLAKTCRNALIGFVVLAYAIQWARKGLANTATTTQLENKAAFLWKKFPKFVLGFLFISLLATLGSSTNPFVASLGFSKPQLLALGNLSRWAFLLTFAGVGLRTNLKDLFRQGARPFLVGAVGETVIAAITLALVLGVDHFYHL</sequence>
<comment type="similarity">
    <text evidence="2">Belongs to the UPF0324 family.</text>
</comment>
<feature type="transmembrane region" description="Helical" evidence="7">
    <location>
        <begin position="116"/>
        <end position="135"/>
    </location>
</feature>
<evidence type="ECO:0000256" key="3">
    <source>
        <dbReference type="ARBA" id="ARBA00022475"/>
    </source>
</evidence>
<keyword evidence="3" id="KW-1003">Cell membrane</keyword>
<feature type="transmembrane region" description="Helical" evidence="7">
    <location>
        <begin position="356"/>
        <end position="376"/>
    </location>
</feature>
<evidence type="ECO:0000256" key="6">
    <source>
        <dbReference type="ARBA" id="ARBA00023136"/>
    </source>
</evidence>
<name>A0A3R9Q9C0_9BACT</name>
<feature type="transmembrane region" description="Helical" evidence="7">
    <location>
        <begin position="147"/>
        <end position="167"/>
    </location>
</feature>
<reference evidence="8 9" key="1">
    <citation type="submission" date="2018-12" db="EMBL/GenBank/DDBJ databases">
        <title>Sequencing of bacterial isolates from soil warming experiment in Harvard Forest, Massachusetts, USA.</title>
        <authorList>
            <person name="Deangelis K."/>
        </authorList>
    </citation>
    <scope>NUCLEOTIDE SEQUENCE [LARGE SCALE GENOMIC DNA]</scope>
    <source>
        <strain evidence="8 9">EB153</strain>
    </source>
</reference>
<evidence type="ECO:0000313" key="9">
    <source>
        <dbReference type="Proteomes" id="UP000269669"/>
    </source>
</evidence>
<dbReference type="PANTHER" id="PTHR30106">
    <property type="entry name" value="INNER MEMBRANE PROTEIN YEIH-RELATED"/>
    <property type="match status" value="1"/>
</dbReference>
<dbReference type="EMBL" id="RSDW01000001">
    <property type="protein sequence ID" value="RSL16384.1"/>
    <property type="molecule type" value="Genomic_DNA"/>
</dbReference>
<dbReference type="Pfam" id="PF03601">
    <property type="entry name" value="Cons_hypoth698"/>
    <property type="match status" value="1"/>
</dbReference>
<keyword evidence="9" id="KW-1185">Reference proteome</keyword>
<evidence type="ECO:0000256" key="4">
    <source>
        <dbReference type="ARBA" id="ARBA00022692"/>
    </source>
</evidence>